<evidence type="ECO:0000313" key="3">
    <source>
        <dbReference type="EMBL" id="ELY34375.1"/>
    </source>
</evidence>
<accession>D3T107</accession>
<name>D3T107_NATMM</name>
<keyword evidence="2" id="KW-0614">Plasmid</keyword>
<dbReference type="Proteomes" id="UP000011543">
    <property type="component" value="Unassembled WGS sequence"/>
</dbReference>
<keyword evidence="1" id="KW-1133">Transmembrane helix</keyword>
<dbReference type="GeneID" id="8826592"/>
<evidence type="ECO:0000313" key="4">
    <source>
        <dbReference type="Proteomes" id="UP000001879"/>
    </source>
</evidence>
<gene>
    <name evidence="2" type="ordered locus">Nmag_3724</name>
    <name evidence="3" type="ORF">C500_00532</name>
</gene>
<protein>
    <submittedName>
        <fullName evidence="2">Uncharacterized protein</fullName>
    </submittedName>
</protein>
<dbReference type="AlphaFoldDB" id="D3T107"/>
<keyword evidence="4" id="KW-1185">Reference proteome</keyword>
<dbReference type="PATRIC" id="fig|547559.17.peg.97"/>
<geneLocation type="plasmid" evidence="2 4">
    <name>pNMAG01</name>
</geneLocation>
<proteinExistence type="predicted"/>
<feature type="transmembrane region" description="Helical" evidence="1">
    <location>
        <begin position="7"/>
        <end position="28"/>
    </location>
</feature>
<keyword evidence="1" id="KW-0812">Transmembrane</keyword>
<reference evidence="4" key="1">
    <citation type="submission" date="2010-02" db="EMBL/GenBank/DDBJ databases">
        <title>Complete sequence of plasmid 1 of Natrialba magadii ATCC 43099.</title>
        <authorList>
            <consortium name="US DOE Joint Genome Institute"/>
            <person name="Lucas S."/>
            <person name="Copeland A."/>
            <person name="Lapidus A."/>
            <person name="Cheng J.-F."/>
            <person name="Bruce D."/>
            <person name="Goodwin L."/>
            <person name="Pitluck S."/>
            <person name="Davenport K."/>
            <person name="Saunders E."/>
            <person name="Detter J.C."/>
            <person name="Han C."/>
            <person name="Tapia R."/>
            <person name="Land M."/>
            <person name="Hauser L."/>
            <person name="Kyrpides N."/>
            <person name="Mikhailova N."/>
            <person name="De Castro R.E."/>
            <person name="Maupin-Furlow J.A."/>
            <person name="Woyke T."/>
        </authorList>
    </citation>
    <scope>NUCLEOTIDE SEQUENCE [LARGE SCALE GENOMIC DNA]</scope>
    <source>
        <strain evidence="4">ATCC 43099 / DSM 3394 / CCM 3739 / CIP 104546 / IAM 13178 / JCM 8861 / NBRC 102185 / NCIMB 2190 / MS3</strain>
        <plasmid evidence="4">pNMAG01</plasmid>
    </source>
</reference>
<evidence type="ECO:0000313" key="5">
    <source>
        <dbReference type="Proteomes" id="UP000011543"/>
    </source>
</evidence>
<dbReference type="Pfam" id="PF26047">
    <property type="entry name" value="DUF8015"/>
    <property type="match status" value="1"/>
</dbReference>
<keyword evidence="1" id="KW-0472">Membrane</keyword>
<dbReference type="EMBL" id="AOHS01000007">
    <property type="protein sequence ID" value="ELY34375.1"/>
    <property type="molecule type" value="Genomic_DNA"/>
</dbReference>
<dbReference type="OrthoDB" id="205887at2157"/>
<reference evidence="2" key="4">
    <citation type="submission" date="2016-09" db="EMBL/GenBank/DDBJ databases">
        <authorList>
            <person name="Pfeiffer F."/>
        </authorList>
    </citation>
    <scope>NUCLEOTIDE SEQUENCE</scope>
    <source>
        <strain evidence="2">ATCC 43099</strain>
        <plasmid evidence="2">pNMAG01</plasmid>
    </source>
</reference>
<reference evidence="3 5" key="3">
    <citation type="journal article" date="2014" name="PLoS Genet.">
        <title>Phylogenetically driven sequencing of extremely halophilic archaea reveals strategies for static and dynamic osmo-response.</title>
        <authorList>
            <person name="Becker E.A."/>
            <person name="Seitzer P.M."/>
            <person name="Tritt A."/>
            <person name="Larsen D."/>
            <person name="Krusor M."/>
            <person name="Yao A.I."/>
            <person name="Wu D."/>
            <person name="Madern D."/>
            <person name="Eisen J.A."/>
            <person name="Darling A.E."/>
            <person name="Facciotti M.T."/>
        </authorList>
    </citation>
    <scope>NUCLEOTIDE SEQUENCE [LARGE SCALE GENOMIC DNA]</scope>
    <source>
        <strain evidence="5">ATCC 43099 / DSM 3394 / CCM 3739 / CIP 104546 / IAM 13178 / JCM 8861 / NBRC 102185 / NCIMB 2190 / MS3</strain>
        <strain evidence="3">MS-3</strain>
    </source>
</reference>
<organism evidence="2 4">
    <name type="scientific">Natrialba magadii (strain ATCC 43099 / DSM 3394 / CCM 3739 / CIP 104546 / IAM 13178 / JCM 8861 / NBRC 102185 / NCIMB 2190 / MS3)</name>
    <name type="common">Natronobacterium magadii</name>
    <dbReference type="NCBI Taxonomy" id="547559"/>
    <lineage>
        <taxon>Archaea</taxon>
        <taxon>Methanobacteriati</taxon>
        <taxon>Methanobacteriota</taxon>
        <taxon>Stenosarchaea group</taxon>
        <taxon>Halobacteria</taxon>
        <taxon>Halobacteriales</taxon>
        <taxon>Natrialbaceae</taxon>
        <taxon>Natrialba</taxon>
    </lineage>
</organism>
<feature type="transmembrane region" description="Helical" evidence="1">
    <location>
        <begin position="62"/>
        <end position="82"/>
    </location>
</feature>
<dbReference type="KEGG" id="nmg:Nmag_3724"/>
<sequence length="83" mass="8665">MLDYYDKILVGIAGSLLGGVLLSLATAIDSNTGVLLGALLATPFIYDAMFRNPPLPATDPKVAAAAIVWHGILFVLAVTAYMS</sequence>
<dbReference type="Proteomes" id="UP000001879">
    <property type="component" value="Plasmid pNMAG01"/>
</dbReference>
<dbReference type="RefSeq" id="WP_004266999.1">
    <property type="nucleotide sequence ID" value="NC_013923.1"/>
</dbReference>
<evidence type="ECO:0000256" key="1">
    <source>
        <dbReference type="SAM" id="Phobius"/>
    </source>
</evidence>
<dbReference type="EMBL" id="CP001933">
    <property type="protein sequence ID" value="ADD07266.1"/>
    <property type="molecule type" value="Genomic_DNA"/>
</dbReference>
<reference evidence="2 4" key="2">
    <citation type="journal article" date="2012" name="BMC Genomics">
        <title>A comparative genomics perspective on the genetic content of the alkaliphilic haloarchaeon Natrialba magadii ATCC 43099T.</title>
        <authorList>
            <person name="Siddaramappa S."/>
            <person name="Challacombe J.F."/>
            <person name="Decastro R.E."/>
            <person name="Pfeiffer F."/>
            <person name="Sastre D.E."/>
            <person name="Gimenez M.I."/>
            <person name="Paggi R.A."/>
            <person name="Detter J.C."/>
            <person name="Davenport K.W."/>
            <person name="Goodwin L.A."/>
            <person name="Kyrpides N."/>
            <person name="Tapia R."/>
            <person name="Pitluck S."/>
            <person name="Lucas S."/>
            <person name="Woyke T."/>
            <person name="Maupin-Furlow J.A."/>
        </authorList>
    </citation>
    <scope>NUCLEOTIDE SEQUENCE [LARGE SCALE GENOMIC DNA]</scope>
    <source>
        <strain evidence="2">ATCC 43099</strain>
        <strain evidence="4">ATCC 43099 / DSM 3394 / CCM 3739 / CIP 104546 / IAM 13178 / JCM 8861 / NBRC 102185 / NCIMB 2190 / MS3</strain>
    </source>
</reference>
<evidence type="ECO:0000313" key="2">
    <source>
        <dbReference type="EMBL" id="ADD07266.1"/>
    </source>
</evidence>
<dbReference type="InterPro" id="IPR058328">
    <property type="entry name" value="DUF8015"/>
</dbReference>
<dbReference type="HOGENOM" id="CLU_172993_0_0_2"/>